<organism evidence="3 4">
    <name type="scientific">Clitoria ternatea</name>
    <name type="common">Butterfly pea</name>
    <dbReference type="NCBI Taxonomy" id="43366"/>
    <lineage>
        <taxon>Eukaryota</taxon>
        <taxon>Viridiplantae</taxon>
        <taxon>Streptophyta</taxon>
        <taxon>Embryophyta</taxon>
        <taxon>Tracheophyta</taxon>
        <taxon>Spermatophyta</taxon>
        <taxon>Magnoliopsida</taxon>
        <taxon>eudicotyledons</taxon>
        <taxon>Gunneridae</taxon>
        <taxon>Pentapetalae</taxon>
        <taxon>rosids</taxon>
        <taxon>fabids</taxon>
        <taxon>Fabales</taxon>
        <taxon>Fabaceae</taxon>
        <taxon>Papilionoideae</taxon>
        <taxon>50 kb inversion clade</taxon>
        <taxon>NPAAA clade</taxon>
        <taxon>indigoferoid/millettioid clade</taxon>
        <taxon>Phaseoleae</taxon>
        <taxon>Clitoria</taxon>
    </lineage>
</organism>
<dbReference type="CDD" id="cd03784">
    <property type="entry name" value="GT1_Gtf-like"/>
    <property type="match status" value="1"/>
</dbReference>
<evidence type="ECO:0000256" key="1">
    <source>
        <dbReference type="ARBA" id="ARBA00022679"/>
    </source>
</evidence>
<accession>A0AAN9IUY8</accession>
<evidence type="ECO:0000256" key="2">
    <source>
        <dbReference type="SAM" id="MobiDB-lite"/>
    </source>
</evidence>
<comment type="caution">
    <text evidence="3">The sequence shown here is derived from an EMBL/GenBank/DDBJ whole genome shotgun (WGS) entry which is preliminary data.</text>
</comment>
<keyword evidence="1" id="KW-0808">Transferase</keyword>
<sequence>MQKPAGTTWFKATGKHRETQGTHRSSSLIICLGSALREEEDRNQIAGRKSHTEKEGLGRGNPSLIMGQNSSQAMINGEGVLGHNVPMELELGTKERGLLVYWAPQEEVLAHPAVGGFLTHSGWNSTLECIVEGVPMLCWPLITDQLVNSRCVSEQWKIGLDMKGACDRLIVKNMVKDLMEDQIERFTSSANDIAQKARDSVKRTWFLLS</sequence>
<dbReference type="InterPro" id="IPR002213">
    <property type="entry name" value="UDP_glucos_trans"/>
</dbReference>
<evidence type="ECO:0000313" key="4">
    <source>
        <dbReference type="Proteomes" id="UP001359559"/>
    </source>
</evidence>
<dbReference type="Gene3D" id="3.40.50.2000">
    <property type="entry name" value="Glycogen Phosphorylase B"/>
    <property type="match status" value="1"/>
</dbReference>
<name>A0AAN9IUY8_CLITE</name>
<dbReference type="EMBL" id="JAYKXN010000005">
    <property type="protein sequence ID" value="KAK7286855.1"/>
    <property type="molecule type" value="Genomic_DNA"/>
</dbReference>
<gene>
    <name evidence="3" type="ORF">RJT34_22160</name>
</gene>
<dbReference type="PANTHER" id="PTHR48045">
    <property type="entry name" value="UDP-GLYCOSYLTRANSFERASE 72B1"/>
    <property type="match status" value="1"/>
</dbReference>
<dbReference type="Proteomes" id="UP001359559">
    <property type="component" value="Unassembled WGS sequence"/>
</dbReference>
<evidence type="ECO:0000313" key="3">
    <source>
        <dbReference type="EMBL" id="KAK7286855.1"/>
    </source>
</evidence>
<feature type="region of interest" description="Disordered" evidence="2">
    <location>
        <begin position="42"/>
        <end position="62"/>
    </location>
</feature>
<dbReference type="SUPFAM" id="SSF53756">
    <property type="entry name" value="UDP-Glycosyltransferase/glycogen phosphorylase"/>
    <property type="match status" value="1"/>
</dbReference>
<dbReference type="AlphaFoldDB" id="A0AAN9IUY8"/>
<protein>
    <submittedName>
        <fullName evidence="3">Uncharacterized protein</fullName>
    </submittedName>
</protein>
<dbReference type="GO" id="GO:0008194">
    <property type="term" value="F:UDP-glycosyltransferase activity"/>
    <property type="evidence" value="ECO:0007669"/>
    <property type="project" value="InterPro"/>
</dbReference>
<reference evidence="3 4" key="1">
    <citation type="submission" date="2024-01" db="EMBL/GenBank/DDBJ databases">
        <title>The genomes of 5 underutilized Papilionoideae crops provide insights into root nodulation and disease resistance.</title>
        <authorList>
            <person name="Yuan L."/>
        </authorList>
    </citation>
    <scope>NUCLEOTIDE SEQUENCE [LARGE SCALE GENOMIC DNA]</scope>
    <source>
        <strain evidence="3">LY-2023</strain>
        <tissue evidence="3">Leaf</tissue>
    </source>
</reference>
<dbReference type="PANTHER" id="PTHR48045:SF31">
    <property type="entry name" value="UDP-GLYCOSYLTRANSFERASE 76B1-LIKE"/>
    <property type="match status" value="1"/>
</dbReference>
<dbReference type="Pfam" id="PF00201">
    <property type="entry name" value="UDPGT"/>
    <property type="match status" value="1"/>
</dbReference>
<keyword evidence="4" id="KW-1185">Reference proteome</keyword>
<proteinExistence type="predicted"/>